<dbReference type="Proteomes" id="UP000268014">
    <property type="component" value="Unassembled WGS sequence"/>
</dbReference>
<accession>A0A0N4WMM6</accession>
<dbReference type="EMBL" id="UZAF01017873">
    <property type="protein sequence ID" value="VDO45741.1"/>
    <property type="molecule type" value="Genomic_DNA"/>
</dbReference>
<evidence type="ECO:0000313" key="3">
    <source>
        <dbReference type="WBParaSite" id="HPLM_0001247101-mRNA-1"/>
    </source>
</evidence>
<evidence type="ECO:0000313" key="2">
    <source>
        <dbReference type="Proteomes" id="UP000268014"/>
    </source>
</evidence>
<reference evidence="1 2" key="2">
    <citation type="submission" date="2018-11" db="EMBL/GenBank/DDBJ databases">
        <authorList>
            <consortium name="Pathogen Informatics"/>
        </authorList>
    </citation>
    <scope>NUCLEOTIDE SEQUENCE [LARGE SCALE GENOMIC DNA]</scope>
    <source>
        <strain evidence="1 2">MHpl1</strain>
    </source>
</reference>
<proteinExistence type="predicted"/>
<protein>
    <submittedName>
        <fullName evidence="3">Reverse transcriptase domain-containing protein</fullName>
    </submittedName>
</protein>
<reference evidence="3" key="1">
    <citation type="submission" date="2017-02" db="UniProtKB">
        <authorList>
            <consortium name="WormBaseParasite"/>
        </authorList>
    </citation>
    <scope>IDENTIFICATION</scope>
</reference>
<keyword evidence="2" id="KW-1185">Reference proteome</keyword>
<dbReference type="OMA" id="CFVICSA"/>
<gene>
    <name evidence="1" type="ORF">HPLM_LOCUS12463</name>
</gene>
<dbReference type="AlphaFoldDB" id="A0A0N4WMM6"/>
<evidence type="ECO:0000313" key="1">
    <source>
        <dbReference type="EMBL" id="VDO45741.1"/>
    </source>
</evidence>
<name>A0A0N4WMM6_HAEPC</name>
<dbReference type="WBParaSite" id="HPLM_0001247101-mRNA-1">
    <property type="protein sequence ID" value="HPLM_0001247101-mRNA-1"/>
    <property type="gene ID" value="HPLM_0001247101"/>
</dbReference>
<sequence length="97" mass="10943">MEQRLAPCLAIAFMAKIETLVLERLPMMYCRYIDDCFVVCSTQEEMVKCFDLINRQSEHIKLTESRQRAGSLFLTCRSSSWGAALSQNGIGSSATKI</sequence>
<dbReference type="OrthoDB" id="5823133at2759"/>
<organism evidence="3">
    <name type="scientific">Haemonchus placei</name>
    <name type="common">Barber's pole worm</name>
    <dbReference type="NCBI Taxonomy" id="6290"/>
    <lineage>
        <taxon>Eukaryota</taxon>
        <taxon>Metazoa</taxon>
        <taxon>Ecdysozoa</taxon>
        <taxon>Nematoda</taxon>
        <taxon>Chromadorea</taxon>
        <taxon>Rhabditida</taxon>
        <taxon>Rhabditina</taxon>
        <taxon>Rhabditomorpha</taxon>
        <taxon>Strongyloidea</taxon>
        <taxon>Trichostrongylidae</taxon>
        <taxon>Haemonchus</taxon>
    </lineage>
</organism>